<evidence type="ECO:0000256" key="1">
    <source>
        <dbReference type="ARBA" id="ARBA00023125"/>
    </source>
</evidence>
<reference evidence="2 3" key="1">
    <citation type="submission" date="2023-10" db="EMBL/GenBank/DDBJ databases">
        <title>Development of a sustainable strategy for remediation of hydrocarbon-contaminated territories based on the waste exchange concept.</title>
        <authorList>
            <person name="Krivoruchko A."/>
        </authorList>
    </citation>
    <scope>NUCLEOTIDE SEQUENCE [LARGE SCALE GENOMIC DNA]</scope>
    <source>
        <strain evidence="2 3">IEGM 1236</strain>
    </source>
</reference>
<dbReference type="InterPro" id="IPR010998">
    <property type="entry name" value="Integrase_recombinase_N"/>
</dbReference>
<evidence type="ECO:0000313" key="2">
    <source>
        <dbReference type="EMBL" id="MDV7136616.1"/>
    </source>
</evidence>
<keyword evidence="3" id="KW-1185">Reference proteome</keyword>
<protein>
    <recommendedName>
        <fullName evidence="4">Recombinase</fullName>
    </recommendedName>
</protein>
<comment type="caution">
    <text evidence="2">The sequence shown here is derived from an EMBL/GenBank/DDBJ whole genome shotgun (WGS) entry which is preliminary data.</text>
</comment>
<dbReference type="RefSeq" id="WP_317714600.1">
    <property type="nucleotide sequence ID" value="NZ_JAWLUM010000004.1"/>
</dbReference>
<dbReference type="Gene3D" id="1.10.150.130">
    <property type="match status" value="1"/>
</dbReference>
<proteinExistence type="predicted"/>
<evidence type="ECO:0000313" key="3">
    <source>
        <dbReference type="Proteomes" id="UP001185792"/>
    </source>
</evidence>
<evidence type="ECO:0008006" key="4">
    <source>
        <dbReference type="Google" id="ProtNLM"/>
    </source>
</evidence>
<keyword evidence="1" id="KW-0238">DNA-binding</keyword>
<dbReference type="SUPFAM" id="SSF47823">
    <property type="entry name" value="lambda integrase-like, N-terminal domain"/>
    <property type="match status" value="1"/>
</dbReference>
<dbReference type="EMBL" id="JAWLUM010000004">
    <property type="protein sequence ID" value="MDV7136616.1"/>
    <property type="molecule type" value="Genomic_DNA"/>
</dbReference>
<name>A0ABU4F342_WILMA</name>
<organism evidence="2 3">
    <name type="scientific">Williamsia marianensis</name>
    <dbReference type="NCBI Taxonomy" id="85044"/>
    <lineage>
        <taxon>Bacteria</taxon>
        <taxon>Bacillati</taxon>
        <taxon>Actinomycetota</taxon>
        <taxon>Actinomycetes</taxon>
        <taxon>Mycobacteriales</taxon>
        <taxon>Nocardiaceae</taxon>
        <taxon>Williamsia</taxon>
    </lineage>
</organism>
<sequence>MTSHQPPLAGPDSDLLYRLPRSYRGDWQLYTDWCTAFDLDPLGSSPITTARYLHFEPGLSRATLRRRISAINTAHRLTGHTPPGTITAIRTLLSDRERHQHTAIQAIRRLPTHGWPAGLFGRRDALILILVCQLGIPVGQVGELRCEDITADPVDGTLNIGGHHHITTAPHLDDRYGPYAVWTRWTRLRDLTLSRPSPLSWAPVLHQAPARPPAPSLVAYEPVDPDAVLLPAFDRWGNPTAPIGDTTTGLSPRAVSAILHTHLRATGRPATDRGLWAQTVADRHTAPTDTASVTIPVVDLPDTYDEGVSARRHATADLDDLGEIFTALDHQTSELLARTEHLLTEIG</sequence>
<accession>A0ABU4F342</accession>
<dbReference type="Proteomes" id="UP001185792">
    <property type="component" value="Unassembled WGS sequence"/>
</dbReference>
<gene>
    <name evidence="2" type="ORF">R4198_23220</name>
</gene>